<dbReference type="PROSITE" id="PS01124">
    <property type="entry name" value="HTH_ARAC_FAMILY_2"/>
    <property type="match status" value="1"/>
</dbReference>
<gene>
    <name evidence="5" type="ORF">F0M18_05640</name>
</gene>
<comment type="caution">
    <text evidence="5">The sequence shown here is derived from an EMBL/GenBank/DDBJ whole genome shotgun (WGS) entry which is preliminary data.</text>
</comment>
<evidence type="ECO:0000256" key="3">
    <source>
        <dbReference type="ARBA" id="ARBA00023163"/>
    </source>
</evidence>
<reference evidence="5 6" key="1">
    <citation type="submission" date="2019-09" db="EMBL/GenBank/DDBJ databases">
        <authorList>
            <person name="Chen X.-Y."/>
        </authorList>
    </citation>
    <scope>NUCLEOTIDE SEQUENCE [LARGE SCALE GENOMIC DNA]</scope>
    <source>
        <strain evidence="5 6">NY5</strain>
    </source>
</reference>
<dbReference type="Pfam" id="PF12833">
    <property type="entry name" value="HTH_18"/>
    <property type="match status" value="1"/>
</dbReference>
<feature type="domain" description="HTH araC/xylS-type" evidence="4">
    <location>
        <begin position="242"/>
        <end position="339"/>
    </location>
</feature>
<evidence type="ECO:0000256" key="1">
    <source>
        <dbReference type="ARBA" id="ARBA00023015"/>
    </source>
</evidence>
<keyword evidence="3" id="KW-0804">Transcription</keyword>
<dbReference type="GO" id="GO:0000976">
    <property type="term" value="F:transcription cis-regulatory region binding"/>
    <property type="evidence" value="ECO:0007669"/>
    <property type="project" value="TreeGrafter"/>
</dbReference>
<keyword evidence="6" id="KW-1185">Reference proteome</keyword>
<proteinExistence type="predicted"/>
<evidence type="ECO:0000313" key="5">
    <source>
        <dbReference type="EMBL" id="KAA1193324.1"/>
    </source>
</evidence>
<evidence type="ECO:0000259" key="4">
    <source>
        <dbReference type="PROSITE" id="PS01124"/>
    </source>
</evidence>
<dbReference type="GO" id="GO:0005829">
    <property type="term" value="C:cytosol"/>
    <property type="evidence" value="ECO:0007669"/>
    <property type="project" value="TreeGrafter"/>
</dbReference>
<keyword evidence="2" id="KW-0238">DNA-binding</keyword>
<accession>A0A5B0X1S8</accession>
<dbReference type="Pfam" id="PF12625">
    <property type="entry name" value="Arabinose_bd"/>
    <property type="match status" value="1"/>
</dbReference>
<organism evidence="5 6">
    <name type="scientific">Pseudohalioglobus sediminis</name>
    <dbReference type="NCBI Taxonomy" id="2606449"/>
    <lineage>
        <taxon>Bacteria</taxon>
        <taxon>Pseudomonadati</taxon>
        <taxon>Pseudomonadota</taxon>
        <taxon>Gammaproteobacteria</taxon>
        <taxon>Cellvibrionales</taxon>
        <taxon>Halieaceae</taxon>
        <taxon>Pseudohalioglobus</taxon>
    </lineage>
</organism>
<sequence>MTKSAQHFPLRHPARALLPPLEVLEQMGYAQQQCLRGTGVTASQLSDPGALITLQQELRFYRNVLEVSDDPLIGLRLGEPFVPQRYGLFGYALLSAETFRHALAVAEHFGRLTFSLFSFYFGVEGRSAWFALRDPPVMEPELINLYLDRDLAAARVDFTEILGKQFAIACLHLPHDGRGCVDRYRQYFACDLELNRPDARFHFSSEILDQPLPQSDPDSSRHLQQQCHMLIAKLTSQGSFVDQVRMLILARPGYFPDVDYVAEKMELSTRTLRRRLKNEGTSFRDLLEEIRYGLAREYLTDTDLPMEEISSLLGYTESGNFSHAFRRWAGLAPSAWRQQAAQARRVSP</sequence>
<dbReference type="InterPro" id="IPR032687">
    <property type="entry name" value="AraC-type_N"/>
</dbReference>
<dbReference type="InterPro" id="IPR009057">
    <property type="entry name" value="Homeodomain-like_sf"/>
</dbReference>
<evidence type="ECO:0000256" key="2">
    <source>
        <dbReference type="ARBA" id="ARBA00023125"/>
    </source>
</evidence>
<protein>
    <submittedName>
        <fullName evidence="5">AraC family transcriptional regulator</fullName>
    </submittedName>
</protein>
<dbReference type="RefSeq" id="WP_149610431.1">
    <property type="nucleotide sequence ID" value="NZ_VTUX01000002.1"/>
</dbReference>
<dbReference type="SMART" id="SM00342">
    <property type="entry name" value="HTH_ARAC"/>
    <property type="match status" value="1"/>
</dbReference>
<dbReference type="Proteomes" id="UP000323708">
    <property type="component" value="Unassembled WGS sequence"/>
</dbReference>
<dbReference type="GO" id="GO:0003700">
    <property type="term" value="F:DNA-binding transcription factor activity"/>
    <property type="evidence" value="ECO:0007669"/>
    <property type="project" value="InterPro"/>
</dbReference>
<dbReference type="EMBL" id="VTUX01000002">
    <property type="protein sequence ID" value="KAA1193324.1"/>
    <property type="molecule type" value="Genomic_DNA"/>
</dbReference>
<keyword evidence="1" id="KW-0805">Transcription regulation</keyword>
<dbReference type="InterPro" id="IPR018060">
    <property type="entry name" value="HTH_AraC"/>
</dbReference>
<dbReference type="PANTHER" id="PTHR47894">
    <property type="entry name" value="HTH-TYPE TRANSCRIPTIONAL REGULATOR GADX"/>
    <property type="match status" value="1"/>
</dbReference>
<name>A0A5B0X1S8_9GAMM</name>
<dbReference type="PANTHER" id="PTHR47894:SF1">
    <property type="entry name" value="HTH-TYPE TRANSCRIPTIONAL REGULATOR VQSM"/>
    <property type="match status" value="1"/>
</dbReference>
<dbReference type="Gene3D" id="1.10.10.60">
    <property type="entry name" value="Homeodomain-like"/>
    <property type="match status" value="1"/>
</dbReference>
<evidence type="ECO:0000313" key="6">
    <source>
        <dbReference type="Proteomes" id="UP000323708"/>
    </source>
</evidence>
<dbReference type="AlphaFoldDB" id="A0A5B0X1S8"/>
<dbReference type="SUPFAM" id="SSF46689">
    <property type="entry name" value="Homeodomain-like"/>
    <property type="match status" value="1"/>
</dbReference>